<comment type="caution">
    <text evidence="1">The sequence shown here is derived from an EMBL/GenBank/DDBJ whole genome shotgun (WGS) entry which is preliminary data.</text>
</comment>
<feature type="non-terminal residue" evidence="1">
    <location>
        <position position="1"/>
    </location>
</feature>
<keyword evidence="2" id="KW-1185">Reference proteome</keyword>
<protein>
    <submittedName>
        <fullName evidence="1">Uncharacterized protein</fullName>
    </submittedName>
</protein>
<name>A0A2P5G120_TREOI</name>
<evidence type="ECO:0000313" key="2">
    <source>
        <dbReference type="Proteomes" id="UP000237000"/>
    </source>
</evidence>
<dbReference type="InParanoid" id="A0A2P5G120"/>
<gene>
    <name evidence="1" type="ORF">TorRG33x02_000620</name>
</gene>
<evidence type="ECO:0000313" key="1">
    <source>
        <dbReference type="EMBL" id="POO03758.1"/>
    </source>
</evidence>
<dbReference type="Proteomes" id="UP000237000">
    <property type="component" value="Unassembled WGS sequence"/>
</dbReference>
<dbReference type="PANTHER" id="PTHR34724">
    <property type="entry name" value="OS12G0596101 PROTEIN"/>
    <property type="match status" value="1"/>
</dbReference>
<reference evidence="2" key="1">
    <citation type="submission" date="2016-06" db="EMBL/GenBank/DDBJ databases">
        <title>Parallel loss of symbiosis genes in relatives of nitrogen-fixing non-legume Parasponia.</title>
        <authorList>
            <person name="Van Velzen R."/>
            <person name="Holmer R."/>
            <person name="Bu F."/>
            <person name="Rutten L."/>
            <person name="Van Zeijl A."/>
            <person name="Liu W."/>
            <person name="Santuari L."/>
            <person name="Cao Q."/>
            <person name="Sharma T."/>
            <person name="Shen D."/>
            <person name="Roswanjaya Y."/>
            <person name="Wardhani T."/>
            <person name="Kalhor M.S."/>
            <person name="Jansen J."/>
            <person name="Van den Hoogen J."/>
            <person name="Gungor B."/>
            <person name="Hartog M."/>
            <person name="Hontelez J."/>
            <person name="Verver J."/>
            <person name="Yang W.-C."/>
            <person name="Schijlen E."/>
            <person name="Repin R."/>
            <person name="Schilthuizen M."/>
            <person name="Schranz E."/>
            <person name="Heidstra R."/>
            <person name="Miyata K."/>
            <person name="Fedorova E."/>
            <person name="Kohlen W."/>
            <person name="Bisseling T."/>
            <person name="Smit S."/>
            <person name="Geurts R."/>
        </authorList>
    </citation>
    <scope>NUCLEOTIDE SEQUENCE [LARGE SCALE GENOMIC DNA]</scope>
    <source>
        <strain evidence="2">cv. RG33-2</strain>
    </source>
</reference>
<accession>A0A2P5G120</accession>
<organism evidence="1 2">
    <name type="scientific">Trema orientale</name>
    <name type="common">Charcoal tree</name>
    <name type="synonym">Celtis orientalis</name>
    <dbReference type="NCBI Taxonomy" id="63057"/>
    <lineage>
        <taxon>Eukaryota</taxon>
        <taxon>Viridiplantae</taxon>
        <taxon>Streptophyta</taxon>
        <taxon>Embryophyta</taxon>
        <taxon>Tracheophyta</taxon>
        <taxon>Spermatophyta</taxon>
        <taxon>Magnoliopsida</taxon>
        <taxon>eudicotyledons</taxon>
        <taxon>Gunneridae</taxon>
        <taxon>Pentapetalae</taxon>
        <taxon>rosids</taxon>
        <taxon>fabids</taxon>
        <taxon>Rosales</taxon>
        <taxon>Cannabaceae</taxon>
        <taxon>Trema</taxon>
    </lineage>
</organism>
<dbReference type="STRING" id="63057.A0A2P5G120"/>
<dbReference type="OrthoDB" id="88410at2759"/>
<proteinExistence type="predicted"/>
<dbReference type="EMBL" id="JXTC01000001">
    <property type="protein sequence ID" value="POO03758.1"/>
    <property type="molecule type" value="Genomic_DNA"/>
</dbReference>
<dbReference type="PANTHER" id="PTHR34724:SF2">
    <property type="entry name" value="OS12G0596101 PROTEIN"/>
    <property type="match status" value="1"/>
</dbReference>
<dbReference type="AlphaFoldDB" id="A0A2P5G120"/>
<sequence>SILARIMCYEVICSVCKKSSWDGCGWHVALVYNSIKKGEHCFCKAWPGIKSISGGPEPPSPGSIKPTGDGSLFSSICTIL</sequence>